<protein>
    <submittedName>
        <fullName evidence="1">Uncharacterized protein</fullName>
    </submittedName>
</protein>
<reference evidence="1" key="1">
    <citation type="submission" date="2018-05" db="EMBL/GenBank/DDBJ databases">
        <authorList>
            <person name="Lanie J.A."/>
            <person name="Ng W.-L."/>
            <person name="Kazmierczak K.M."/>
            <person name="Andrzejewski T.M."/>
            <person name="Davidsen T.M."/>
            <person name="Wayne K.J."/>
            <person name="Tettelin H."/>
            <person name="Glass J.I."/>
            <person name="Rusch D."/>
            <person name="Podicherti R."/>
            <person name="Tsui H.-C.T."/>
            <person name="Winkler M.E."/>
        </authorList>
    </citation>
    <scope>NUCLEOTIDE SEQUENCE</scope>
</reference>
<name>A0A382HJP2_9ZZZZ</name>
<feature type="non-terminal residue" evidence="1">
    <location>
        <position position="40"/>
    </location>
</feature>
<accession>A0A382HJP2</accession>
<organism evidence="1">
    <name type="scientific">marine metagenome</name>
    <dbReference type="NCBI Taxonomy" id="408172"/>
    <lineage>
        <taxon>unclassified sequences</taxon>
        <taxon>metagenomes</taxon>
        <taxon>ecological metagenomes</taxon>
    </lineage>
</organism>
<proteinExistence type="predicted"/>
<evidence type="ECO:0000313" key="1">
    <source>
        <dbReference type="EMBL" id="SVB86893.1"/>
    </source>
</evidence>
<dbReference type="AlphaFoldDB" id="A0A382HJP2"/>
<sequence>MTSHDLYQACQKIVIEAGAIIETEKKREYKIIRKSRKELV</sequence>
<gene>
    <name evidence="1" type="ORF">METZ01_LOCUS239747</name>
</gene>
<dbReference type="EMBL" id="UINC01061377">
    <property type="protein sequence ID" value="SVB86893.1"/>
    <property type="molecule type" value="Genomic_DNA"/>
</dbReference>